<organism evidence="4">
    <name type="scientific">Nippostrongylus brasiliensis</name>
    <name type="common">Rat hookworm</name>
    <dbReference type="NCBI Taxonomy" id="27835"/>
    <lineage>
        <taxon>Eukaryota</taxon>
        <taxon>Metazoa</taxon>
        <taxon>Ecdysozoa</taxon>
        <taxon>Nematoda</taxon>
        <taxon>Chromadorea</taxon>
        <taxon>Rhabditida</taxon>
        <taxon>Rhabditina</taxon>
        <taxon>Rhabditomorpha</taxon>
        <taxon>Strongyloidea</taxon>
        <taxon>Heligmosomidae</taxon>
        <taxon>Nippostrongylus</taxon>
    </lineage>
</organism>
<gene>
    <name evidence="2" type="ORF">NBR_LOCUS21211</name>
</gene>
<dbReference type="AlphaFoldDB" id="A0A0N4YVD8"/>
<feature type="compositionally biased region" description="Polar residues" evidence="1">
    <location>
        <begin position="64"/>
        <end position="85"/>
    </location>
</feature>
<name>A0A0N4YVD8_NIPBR</name>
<reference evidence="2 3" key="2">
    <citation type="submission" date="2018-11" db="EMBL/GenBank/DDBJ databases">
        <authorList>
            <consortium name="Pathogen Informatics"/>
        </authorList>
    </citation>
    <scope>NUCLEOTIDE SEQUENCE [LARGE SCALE GENOMIC DNA]</scope>
</reference>
<evidence type="ECO:0000313" key="3">
    <source>
        <dbReference type="Proteomes" id="UP000271162"/>
    </source>
</evidence>
<feature type="region of interest" description="Disordered" evidence="1">
    <location>
        <begin position="28"/>
        <end position="85"/>
    </location>
</feature>
<evidence type="ECO:0000313" key="4">
    <source>
        <dbReference type="WBParaSite" id="NBR_0002121001-mRNA-1"/>
    </source>
</evidence>
<proteinExistence type="predicted"/>
<dbReference type="WBParaSite" id="NBR_0002121001-mRNA-1">
    <property type="protein sequence ID" value="NBR_0002121001-mRNA-1"/>
    <property type="gene ID" value="NBR_0002121001"/>
</dbReference>
<keyword evidence="3" id="KW-1185">Reference proteome</keyword>
<feature type="compositionally biased region" description="Basic and acidic residues" evidence="1">
    <location>
        <begin position="53"/>
        <end position="63"/>
    </location>
</feature>
<accession>A0A0N4YVD8</accession>
<dbReference type="EMBL" id="UYSL01026041">
    <property type="protein sequence ID" value="VDL84952.1"/>
    <property type="molecule type" value="Genomic_DNA"/>
</dbReference>
<reference evidence="4" key="1">
    <citation type="submission" date="2017-02" db="UniProtKB">
        <authorList>
            <consortium name="WormBaseParasite"/>
        </authorList>
    </citation>
    <scope>IDENTIFICATION</scope>
</reference>
<protein>
    <submittedName>
        <fullName evidence="2 4">Uncharacterized protein</fullName>
    </submittedName>
</protein>
<dbReference type="Proteomes" id="UP000271162">
    <property type="component" value="Unassembled WGS sequence"/>
</dbReference>
<evidence type="ECO:0000256" key="1">
    <source>
        <dbReference type="SAM" id="MobiDB-lite"/>
    </source>
</evidence>
<sequence length="151" mass="16500">MTTLKFVLGGMDKSTAAPLTSKLFSTLGGFGNVSPQSTPTRDSAAERPPTTKRTADKNLDRSTPESTESQSEVRTASDSSLQSTTRDFQCAYPCPIGLLEGPDYCYQLLKAQPLLNYRKALHLCAVEGGSDMADEVDLRDPQVRQLLRNVR</sequence>
<evidence type="ECO:0000313" key="2">
    <source>
        <dbReference type="EMBL" id="VDL84952.1"/>
    </source>
</evidence>